<dbReference type="PANTHER" id="PTHR30160">
    <property type="entry name" value="TETRAACYLDISACCHARIDE 4'-KINASE-RELATED"/>
    <property type="match status" value="1"/>
</dbReference>
<dbReference type="InterPro" id="IPR002201">
    <property type="entry name" value="Glyco_trans_9"/>
</dbReference>
<dbReference type="Proteomes" id="UP000680038">
    <property type="component" value="Unassembled WGS sequence"/>
</dbReference>
<dbReference type="PANTHER" id="PTHR30160:SF7">
    <property type="entry name" value="ADP-HEPTOSE--LPS HEPTOSYLTRANSFERASE 2"/>
    <property type="match status" value="1"/>
</dbReference>
<dbReference type="Gene3D" id="3.40.50.2000">
    <property type="entry name" value="Glycogen Phosphorylase B"/>
    <property type="match status" value="2"/>
</dbReference>
<keyword evidence="4" id="KW-1185">Reference proteome</keyword>
<dbReference type="GO" id="GO:0005829">
    <property type="term" value="C:cytosol"/>
    <property type="evidence" value="ECO:0007669"/>
    <property type="project" value="TreeGrafter"/>
</dbReference>
<evidence type="ECO:0000313" key="3">
    <source>
        <dbReference type="EMBL" id="CAG5002077.1"/>
    </source>
</evidence>
<evidence type="ECO:0000256" key="1">
    <source>
        <dbReference type="ARBA" id="ARBA00022676"/>
    </source>
</evidence>
<organism evidence="3 4">
    <name type="scientific">Dyadobacter helix</name>
    <dbReference type="NCBI Taxonomy" id="2822344"/>
    <lineage>
        <taxon>Bacteria</taxon>
        <taxon>Pseudomonadati</taxon>
        <taxon>Bacteroidota</taxon>
        <taxon>Cytophagia</taxon>
        <taxon>Cytophagales</taxon>
        <taxon>Spirosomataceae</taxon>
        <taxon>Dyadobacter</taxon>
    </lineage>
</organism>
<dbReference type="EMBL" id="CAJRAF010000002">
    <property type="protein sequence ID" value="CAG5002077.1"/>
    <property type="molecule type" value="Genomic_DNA"/>
</dbReference>
<gene>
    <name evidence="3" type="ORF">DYBT9275_02802</name>
</gene>
<evidence type="ECO:0000313" key="4">
    <source>
        <dbReference type="Proteomes" id="UP000680038"/>
    </source>
</evidence>
<evidence type="ECO:0000256" key="2">
    <source>
        <dbReference type="ARBA" id="ARBA00022679"/>
    </source>
</evidence>
<evidence type="ECO:0008006" key="5">
    <source>
        <dbReference type="Google" id="ProtNLM"/>
    </source>
</evidence>
<dbReference type="CDD" id="cd03789">
    <property type="entry name" value="GT9_LPS_heptosyltransferase"/>
    <property type="match status" value="1"/>
</dbReference>
<comment type="caution">
    <text evidence="3">The sequence shown here is derived from an EMBL/GenBank/DDBJ whole genome shotgun (WGS) entry which is preliminary data.</text>
</comment>
<dbReference type="InterPro" id="IPR051199">
    <property type="entry name" value="LPS_LOS_Heptosyltrfase"/>
</dbReference>
<keyword evidence="2" id="KW-0808">Transferase</keyword>
<dbReference type="AlphaFoldDB" id="A0A916JCE9"/>
<protein>
    <recommendedName>
        <fullName evidence="5">ADP-heptose:LPS heptosyltransferase</fullName>
    </recommendedName>
</protein>
<keyword evidence="1" id="KW-0328">Glycosyltransferase</keyword>
<name>A0A916JCE9_9BACT</name>
<dbReference type="Pfam" id="PF01075">
    <property type="entry name" value="Glyco_transf_9"/>
    <property type="match status" value="1"/>
</dbReference>
<dbReference type="GO" id="GO:0009244">
    <property type="term" value="P:lipopolysaccharide core region biosynthetic process"/>
    <property type="evidence" value="ECO:0007669"/>
    <property type="project" value="TreeGrafter"/>
</dbReference>
<reference evidence="3" key="1">
    <citation type="submission" date="2021-04" db="EMBL/GenBank/DDBJ databases">
        <authorList>
            <person name="Rodrigo-Torres L."/>
            <person name="Arahal R. D."/>
            <person name="Lucena T."/>
        </authorList>
    </citation>
    <scope>NUCLEOTIDE SEQUENCE</scope>
    <source>
        <strain evidence="3">CECT 9275</strain>
    </source>
</reference>
<proteinExistence type="predicted"/>
<dbReference type="GO" id="GO:0008713">
    <property type="term" value="F:ADP-heptose-lipopolysaccharide heptosyltransferase activity"/>
    <property type="evidence" value="ECO:0007669"/>
    <property type="project" value="TreeGrafter"/>
</dbReference>
<sequence>MTFDKKINAWRRALMQKLTRNIGPAETGNGPSDKSEIVKILISRPNHRLGNLLLITPLVQEIKETLPHARVDLFVKGNLAPLVFRNYDNVDTIIQLPKKPFSDFFGYLGGWLAIKRKRYDMVINVVGGSSSGRVSARMANAKYRFFGDAEQDTSGNYPDHAHLGKSPVYRFRNYLKKWGLGEREQKIAPLDLKLSPSEIEQGKRILDELVLNANPTICLFTNATGDKRYPDTWWKVFYERLKTEFPGCNIIEVLPVENISQIDFKAPVYSHPDIRVIGSFIANTAVFIAADSGMMHLSSGVQTPTIGLFKVTAEKSYEPYNPGSVAINTNVSGLEDYIDAVRGILLQKGKNRDVYKKEM</sequence>
<accession>A0A916JCE9</accession>
<dbReference type="SUPFAM" id="SSF53756">
    <property type="entry name" value="UDP-Glycosyltransferase/glycogen phosphorylase"/>
    <property type="match status" value="1"/>
</dbReference>
<dbReference type="RefSeq" id="WP_215239369.1">
    <property type="nucleotide sequence ID" value="NZ_CAJRAF010000002.1"/>
</dbReference>